<reference evidence="1 2" key="1">
    <citation type="journal article" date="2016" name="BMC Genomics">
        <title>Combined genomic and structural analyses of a cultured magnetotactic bacterium reveals its niche adaptation to a dynamic environment.</title>
        <authorList>
            <person name="Araujo A.C."/>
            <person name="Morillo V."/>
            <person name="Cypriano J."/>
            <person name="Teixeira L.C."/>
            <person name="Leao P."/>
            <person name="Lyra S."/>
            <person name="Almeida L.G."/>
            <person name="Bazylinski D.A."/>
            <person name="Vasconcellos A.T."/>
            <person name="Abreu F."/>
            <person name="Lins U."/>
        </authorList>
    </citation>
    <scope>NUCLEOTIDE SEQUENCE [LARGE SCALE GENOMIC DNA]</scope>
    <source>
        <strain evidence="1 2">IT-1</strain>
    </source>
</reference>
<dbReference type="STRING" id="1434232.MAIT1_01893"/>
<name>A0A1Y2K1M9_9PROT</name>
<dbReference type="EMBL" id="LVJN01000020">
    <property type="protein sequence ID" value="OSM01849.1"/>
    <property type="molecule type" value="Genomic_DNA"/>
</dbReference>
<dbReference type="OrthoDB" id="9885468at2"/>
<organism evidence="1 2">
    <name type="scientific">Magnetofaba australis IT-1</name>
    <dbReference type="NCBI Taxonomy" id="1434232"/>
    <lineage>
        <taxon>Bacteria</taxon>
        <taxon>Pseudomonadati</taxon>
        <taxon>Pseudomonadota</taxon>
        <taxon>Magnetococcia</taxon>
        <taxon>Magnetococcales</taxon>
        <taxon>Magnetococcaceae</taxon>
        <taxon>Magnetofaba</taxon>
    </lineage>
</organism>
<proteinExistence type="predicted"/>
<protein>
    <submittedName>
        <fullName evidence="1">Uncharacterized protein</fullName>
    </submittedName>
</protein>
<sequence>MESVEIANLKPGQVVTLEFGNKEAVLTKLDEPRKFNMEDWFEDEVEVYILEDVIEEDEALHYAREAGVTLSEALAQDQNVFGAERTSWDFLGRTVDGIEMEEEEEEEEEAEEEGEE</sequence>
<evidence type="ECO:0000313" key="2">
    <source>
        <dbReference type="Proteomes" id="UP000194003"/>
    </source>
</evidence>
<evidence type="ECO:0000313" key="1">
    <source>
        <dbReference type="EMBL" id="OSM01849.1"/>
    </source>
</evidence>
<gene>
    <name evidence="1" type="ORF">MAIT1_01893</name>
</gene>
<dbReference type="Proteomes" id="UP000194003">
    <property type="component" value="Unassembled WGS sequence"/>
</dbReference>
<keyword evidence="2" id="KW-1185">Reference proteome</keyword>
<dbReference type="RefSeq" id="WP_085444360.1">
    <property type="nucleotide sequence ID" value="NZ_LVJN01000020.1"/>
</dbReference>
<accession>A0A1Y2K1M9</accession>
<dbReference type="AlphaFoldDB" id="A0A1Y2K1M9"/>
<comment type="caution">
    <text evidence="1">The sequence shown here is derived from an EMBL/GenBank/DDBJ whole genome shotgun (WGS) entry which is preliminary data.</text>
</comment>